<evidence type="ECO:0000256" key="1">
    <source>
        <dbReference type="SAM" id="MobiDB-lite"/>
    </source>
</evidence>
<protein>
    <submittedName>
        <fullName evidence="2">Uncharacterized protein</fullName>
    </submittedName>
</protein>
<keyword evidence="3" id="KW-1185">Reference proteome</keyword>
<evidence type="ECO:0000313" key="2">
    <source>
        <dbReference type="EMBL" id="CAL8093681.1"/>
    </source>
</evidence>
<feature type="region of interest" description="Disordered" evidence="1">
    <location>
        <begin position="1"/>
        <end position="53"/>
    </location>
</feature>
<reference evidence="2 3" key="1">
    <citation type="submission" date="2024-08" db="EMBL/GenBank/DDBJ databases">
        <authorList>
            <person name="Cucini C."/>
            <person name="Frati F."/>
        </authorList>
    </citation>
    <scope>NUCLEOTIDE SEQUENCE [LARGE SCALE GENOMIC DNA]</scope>
</reference>
<organism evidence="2 3">
    <name type="scientific">Orchesella dallaii</name>
    <dbReference type="NCBI Taxonomy" id="48710"/>
    <lineage>
        <taxon>Eukaryota</taxon>
        <taxon>Metazoa</taxon>
        <taxon>Ecdysozoa</taxon>
        <taxon>Arthropoda</taxon>
        <taxon>Hexapoda</taxon>
        <taxon>Collembola</taxon>
        <taxon>Entomobryomorpha</taxon>
        <taxon>Entomobryoidea</taxon>
        <taxon>Orchesellidae</taxon>
        <taxon>Orchesellinae</taxon>
        <taxon>Orchesella</taxon>
    </lineage>
</organism>
<dbReference type="Proteomes" id="UP001642540">
    <property type="component" value="Unassembled WGS sequence"/>
</dbReference>
<proteinExistence type="predicted"/>
<evidence type="ECO:0000313" key="3">
    <source>
        <dbReference type="Proteomes" id="UP001642540"/>
    </source>
</evidence>
<sequence length="89" mass="9638">MADNNKMGAMPQTTAQPMPPRTNIFAGNDAKRMSFDGNMPQYGTSPTSILSQSPGSWGITSGLAGGVQYNRDRRDSLKNMVHLQDFGTD</sequence>
<accession>A0ABP1Q8L2</accession>
<comment type="caution">
    <text evidence="2">The sequence shown here is derived from an EMBL/GenBank/DDBJ whole genome shotgun (WGS) entry which is preliminary data.</text>
</comment>
<name>A0ABP1Q8L2_9HEXA</name>
<dbReference type="EMBL" id="CAXLJM020000026">
    <property type="protein sequence ID" value="CAL8093681.1"/>
    <property type="molecule type" value="Genomic_DNA"/>
</dbReference>
<gene>
    <name evidence="2" type="ORF">ODALV1_LOCUS8564</name>
</gene>
<feature type="compositionally biased region" description="Polar residues" evidence="1">
    <location>
        <begin position="41"/>
        <end position="53"/>
    </location>
</feature>